<feature type="domain" description="Calcineurin-like phosphoesterase" evidence="2">
    <location>
        <begin position="44"/>
        <end position="129"/>
    </location>
</feature>
<dbReference type="EMBL" id="AE016815">
    <property type="protein sequence ID" value="AAS50590.1"/>
    <property type="molecule type" value="Genomic_DNA"/>
</dbReference>
<feature type="chain" id="PRO_5004285445" evidence="1">
    <location>
        <begin position="22"/>
        <end position="309"/>
    </location>
</feature>
<dbReference type="GO" id="GO:0005737">
    <property type="term" value="C:cytoplasm"/>
    <property type="evidence" value="ECO:0000318"/>
    <property type="project" value="GO_Central"/>
</dbReference>
<sequence length="309" mass="33290">MIIIRLSALVLMATLLVSCAATTCPLPLPVVETVRQVTMGPGQRILFVGDVHGMYDQFHKLLAQAGTDADTTVVLLGDFLTRGTNPKGMLHYLLTNSHADCVLGNNDIAVLFAAANPDRIKLFNRQLKSDHVNASDFCAIEFSSGAFLPPTTIKKEHVRVAAELGLSACAQLAARCSALTRYDLPSGDTVFAAHAGLLPGAWHAPRVYDLAWMKYVDPDDWDRTAKDEFEGAVRWTDLWECPATPPNVSVVYGHDAKRGLTLANHTLGLDGACVAGGQLAALDYHVSVGGYKRTLHVVSCDYVTGGYPV</sequence>
<dbReference type="PANTHER" id="PTHR42850">
    <property type="entry name" value="METALLOPHOSPHOESTERASE"/>
    <property type="match status" value="1"/>
</dbReference>
<dbReference type="InterPro" id="IPR050126">
    <property type="entry name" value="Ap4A_hydrolase"/>
</dbReference>
<dbReference type="eggNOG" id="KOG0371">
    <property type="taxonomic scope" value="Eukaryota"/>
</dbReference>
<dbReference type="InterPro" id="IPR004843">
    <property type="entry name" value="Calcineurin-like_PHP"/>
</dbReference>
<dbReference type="RefSeq" id="NP_982766.1">
    <property type="nucleotide sequence ID" value="NM_208119.1"/>
</dbReference>
<reference evidence="4" key="2">
    <citation type="journal article" date="2013" name="G3 (Bethesda)">
        <title>Genomes of Ashbya fungi isolated from insects reveal four mating-type loci, numerous translocations, lack of transposons, and distinct gene duplications.</title>
        <authorList>
            <person name="Dietrich F.S."/>
            <person name="Voegeli S."/>
            <person name="Kuo S."/>
            <person name="Philippsen P."/>
        </authorList>
    </citation>
    <scope>GENOME REANNOTATION</scope>
    <source>
        <strain evidence="4">ATCC 10895 / CBS 109.51 / FGSC 9923 / NRRL Y-1056</strain>
    </source>
</reference>
<feature type="signal peptide" evidence="1">
    <location>
        <begin position="1"/>
        <end position="21"/>
    </location>
</feature>
<dbReference type="OMA" id="PCKKYAN"/>
<dbReference type="GeneID" id="4618846"/>
<dbReference type="Proteomes" id="UP000000591">
    <property type="component" value="Chromosome II"/>
</dbReference>
<dbReference type="STRING" id="284811.Q75E51"/>
<dbReference type="HOGENOM" id="CLU_023125_0_1_1"/>
<evidence type="ECO:0000259" key="2">
    <source>
        <dbReference type="Pfam" id="PF00149"/>
    </source>
</evidence>
<dbReference type="KEGG" id="ago:AGOS_ABL181W"/>
<dbReference type="OrthoDB" id="10267127at2759"/>
<accession>Q75E51</accession>
<dbReference type="GO" id="GO:0016791">
    <property type="term" value="F:phosphatase activity"/>
    <property type="evidence" value="ECO:0000318"/>
    <property type="project" value="GO_Central"/>
</dbReference>
<dbReference type="PROSITE" id="PS51257">
    <property type="entry name" value="PROKAR_LIPOPROTEIN"/>
    <property type="match status" value="1"/>
</dbReference>
<dbReference type="Gene3D" id="3.60.21.10">
    <property type="match status" value="1"/>
</dbReference>
<proteinExistence type="predicted"/>
<dbReference type="InParanoid" id="Q75E51"/>
<reference evidence="3 4" key="1">
    <citation type="journal article" date="2004" name="Science">
        <title>The Ashbya gossypii genome as a tool for mapping the ancient Saccharomyces cerevisiae genome.</title>
        <authorList>
            <person name="Dietrich F.S."/>
            <person name="Voegeli S."/>
            <person name="Brachat S."/>
            <person name="Lerch A."/>
            <person name="Gates K."/>
            <person name="Steiner S."/>
            <person name="Mohr C."/>
            <person name="Pohlmann R."/>
            <person name="Luedi P."/>
            <person name="Choi S."/>
            <person name="Wing R.A."/>
            <person name="Flavier A."/>
            <person name="Gaffney T.D."/>
            <person name="Philippsen P."/>
        </authorList>
    </citation>
    <scope>NUCLEOTIDE SEQUENCE [LARGE SCALE GENOMIC DNA]</scope>
    <source>
        <strain evidence="4">ATCC 10895 / CBS 109.51 / FGSC 9923 / NRRL Y-1056</strain>
    </source>
</reference>
<keyword evidence="4" id="KW-1185">Reference proteome</keyword>
<name>Q75E51_EREGS</name>
<dbReference type="Pfam" id="PF00149">
    <property type="entry name" value="Metallophos"/>
    <property type="match status" value="1"/>
</dbReference>
<dbReference type="GO" id="GO:0006798">
    <property type="term" value="P:polyphosphate catabolic process"/>
    <property type="evidence" value="ECO:0000318"/>
    <property type="project" value="GO_Central"/>
</dbReference>
<evidence type="ECO:0000256" key="1">
    <source>
        <dbReference type="SAM" id="SignalP"/>
    </source>
</evidence>
<organism evidence="3 4">
    <name type="scientific">Eremothecium gossypii (strain ATCC 10895 / CBS 109.51 / FGSC 9923 / NRRL Y-1056)</name>
    <name type="common">Yeast</name>
    <name type="synonym">Ashbya gossypii</name>
    <dbReference type="NCBI Taxonomy" id="284811"/>
    <lineage>
        <taxon>Eukaryota</taxon>
        <taxon>Fungi</taxon>
        <taxon>Dikarya</taxon>
        <taxon>Ascomycota</taxon>
        <taxon>Saccharomycotina</taxon>
        <taxon>Saccharomycetes</taxon>
        <taxon>Saccharomycetales</taxon>
        <taxon>Saccharomycetaceae</taxon>
        <taxon>Eremothecium</taxon>
    </lineage>
</organism>
<dbReference type="GO" id="GO:0000298">
    <property type="term" value="F:endopolyphosphatase activity"/>
    <property type="evidence" value="ECO:0000318"/>
    <property type="project" value="GO_Central"/>
</dbReference>
<dbReference type="PANTHER" id="PTHR42850:SF4">
    <property type="entry name" value="ZINC-DEPENDENT ENDOPOLYPHOSPHATASE"/>
    <property type="match status" value="1"/>
</dbReference>
<evidence type="ECO:0000313" key="4">
    <source>
        <dbReference type="Proteomes" id="UP000000591"/>
    </source>
</evidence>
<gene>
    <name evidence="3" type="ORF">AGOS_ABL181W</name>
</gene>
<protein>
    <submittedName>
        <fullName evidence="3">ABL181Wp</fullName>
    </submittedName>
</protein>
<dbReference type="InterPro" id="IPR029052">
    <property type="entry name" value="Metallo-depent_PP-like"/>
</dbReference>
<dbReference type="FunCoup" id="Q75E51">
    <property type="interactions" value="63"/>
</dbReference>
<evidence type="ECO:0000313" key="3">
    <source>
        <dbReference type="EMBL" id="AAS50590.1"/>
    </source>
</evidence>
<dbReference type="SUPFAM" id="SSF56300">
    <property type="entry name" value="Metallo-dependent phosphatases"/>
    <property type="match status" value="1"/>
</dbReference>
<keyword evidence="1" id="KW-0732">Signal</keyword>
<dbReference type="AlphaFoldDB" id="Q75E51"/>